<sequence>MYSPVTSDTSDIPKGRPLGKASAAERRRNARQQETADQRAERLQRDAEAKRLKLDSETAEQRAARLLRNAETYRSRIDNETAEQPAARLQRNAETYRSRTDNETAEQPAARLLPEQPAARLLRNAETYRSRIDNETAEQRAARPLRNAEIIEVVLTIKQQNNVLQDFCVMLKLIEVVLTMKQQNNMLQDFNVMMKLTGDFGDRLILDLAIAHWHLHPWGQTLLHLHDMDHTASIFTVKFIIELEHFTQTVLANINKFAMSYKILRDVEKEAIQEANNNGTELPNIVIAIKNDRTQDVRRYNKPTASEVAVVFQNDDGEPPFIRDILIHLKPIKNQPMLKRISILGPNLDALVYPLFYPRAEQGWATYLKQKPGSSQMQYYSYSLSVRDKFNPLLNGGKLTQQFIVDAYVKMETNRLQHIKDNQSKLRTEKYSGLMDHKNARAENENLNVGKAIILPSSFEISARNMQQRYQDAKLIVIKYEKPDLFVTMTCNPKWKEITGNLEPWQKAEHRPDLVARAFNLKLKELLKEIKSGLFGKLTAMVHVIEFQKRGLPHAHILIKLAAEAKFNT</sequence>
<dbReference type="EMBL" id="CP092875">
    <property type="protein sequence ID" value="UYV75635.1"/>
    <property type="molecule type" value="Genomic_DNA"/>
</dbReference>
<evidence type="ECO:0000313" key="3">
    <source>
        <dbReference type="EMBL" id="UYV75635.1"/>
    </source>
</evidence>
<accession>A0ABY6L7A0</accession>
<gene>
    <name evidence="3" type="ORF">LAZ67_13000809</name>
</gene>
<feature type="domain" description="Helitron helicase-like" evidence="2">
    <location>
        <begin position="379"/>
        <end position="559"/>
    </location>
</feature>
<proteinExistence type="predicted"/>
<feature type="compositionally biased region" description="Polar residues" evidence="1">
    <location>
        <begin position="1"/>
        <end position="10"/>
    </location>
</feature>
<dbReference type="PANTHER" id="PTHR45786">
    <property type="entry name" value="DNA BINDING PROTEIN-LIKE"/>
    <property type="match status" value="1"/>
</dbReference>
<evidence type="ECO:0000259" key="2">
    <source>
        <dbReference type="Pfam" id="PF14214"/>
    </source>
</evidence>
<reference evidence="3 4" key="1">
    <citation type="submission" date="2022-01" db="EMBL/GenBank/DDBJ databases">
        <title>A chromosomal length assembly of Cordylochernes scorpioides.</title>
        <authorList>
            <person name="Zeh D."/>
            <person name="Zeh J."/>
        </authorList>
    </citation>
    <scope>NUCLEOTIDE SEQUENCE [LARGE SCALE GENOMIC DNA]</scope>
    <source>
        <strain evidence="3">IN4F17</strain>
        <tissue evidence="3">Whole Body</tissue>
    </source>
</reference>
<feature type="compositionally biased region" description="Basic and acidic residues" evidence="1">
    <location>
        <begin position="34"/>
        <end position="58"/>
    </location>
</feature>
<evidence type="ECO:0000313" key="4">
    <source>
        <dbReference type="Proteomes" id="UP001235939"/>
    </source>
</evidence>
<name>A0ABY6L7A0_9ARAC</name>
<evidence type="ECO:0000256" key="1">
    <source>
        <dbReference type="SAM" id="MobiDB-lite"/>
    </source>
</evidence>
<dbReference type="PANTHER" id="PTHR45786:SF74">
    <property type="entry name" value="ATP-DEPENDENT DNA HELICASE"/>
    <property type="match status" value="1"/>
</dbReference>
<dbReference type="InterPro" id="IPR025476">
    <property type="entry name" value="Helitron_helicase-like"/>
</dbReference>
<protein>
    <recommendedName>
        <fullName evidence="2">Helitron helicase-like domain-containing protein</fullName>
    </recommendedName>
</protein>
<feature type="region of interest" description="Disordered" evidence="1">
    <location>
        <begin position="1"/>
        <end position="58"/>
    </location>
</feature>
<feature type="region of interest" description="Disordered" evidence="1">
    <location>
        <begin position="76"/>
        <end position="111"/>
    </location>
</feature>
<dbReference type="Proteomes" id="UP001235939">
    <property type="component" value="Chromosome 13"/>
</dbReference>
<keyword evidence="4" id="KW-1185">Reference proteome</keyword>
<dbReference type="Pfam" id="PF14214">
    <property type="entry name" value="Helitron_like_N"/>
    <property type="match status" value="1"/>
</dbReference>
<organism evidence="3 4">
    <name type="scientific">Cordylochernes scorpioides</name>
    <dbReference type="NCBI Taxonomy" id="51811"/>
    <lineage>
        <taxon>Eukaryota</taxon>
        <taxon>Metazoa</taxon>
        <taxon>Ecdysozoa</taxon>
        <taxon>Arthropoda</taxon>
        <taxon>Chelicerata</taxon>
        <taxon>Arachnida</taxon>
        <taxon>Pseudoscorpiones</taxon>
        <taxon>Cheliferoidea</taxon>
        <taxon>Chernetidae</taxon>
        <taxon>Cordylochernes</taxon>
    </lineage>
</organism>